<evidence type="ECO:0000256" key="1">
    <source>
        <dbReference type="SAM" id="MobiDB-lite"/>
    </source>
</evidence>
<evidence type="ECO:0000313" key="2">
    <source>
        <dbReference type="EMBL" id="KAE9037998.1"/>
    </source>
</evidence>
<dbReference type="EMBL" id="QXFU01000279">
    <property type="protein sequence ID" value="KAE9037998.1"/>
    <property type="molecule type" value="Genomic_DNA"/>
</dbReference>
<feature type="compositionally biased region" description="Acidic residues" evidence="1">
    <location>
        <begin position="39"/>
        <end position="48"/>
    </location>
</feature>
<dbReference type="Proteomes" id="UP000435112">
    <property type="component" value="Unassembled WGS sequence"/>
</dbReference>
<accession>A0A6A3N2V3</accession>
<feature type="compositionally biased region" description="Basic residues" evidence="1">
    <location>
        <begin position="102"/>
        <end position="128"/>
    </location>
</feature>
<feature type="region of interest" description="Disordered" evidence="1">
    <location>
        <begin position="1"/>
        <end position="177"/>
    </location>
</feature>
<name>A0A6A3N2V3_9STRA</name>
<protein>
    <submittedName>
        <fullName evidence="2">Uncharacterized protein</fullName>
    </submittedName>
</protein>
<evidence type="ECO:0000313" key="3">
    <source>
        <dbReference type="Proteomes" id="UP000435112"/>
    </source>
</evidence>
<comment type="caution">
    <text evidence="2">The sequence shown here is derived from an EMBL/GenBank/DDBJ whole genome shotgun (WGS) entry which is preliminary data.</text>
</comment>
<reference evidence="2 3" key="1">
    <citation type="submission" date="2018-09" db="EMBL/GenBank/DDBJ databases">
        <title>Genomic investigation of the strawberry pathogen Phytophthora fragariae indicates pathogenicity is determined by transcriptional variation in three key races.</title>
        <authorList>
            <person name="Adams T.M."/>
            <person name="Armitage A.D."/>
            <person name="Sobczyk M.K."/>
            <person name="Bates H.J."/>
            <person name="Dunwell J.M."/>
            <person name="Nellist C.F."/>
            <person name="Harrison R.J."/>
        </authorList>
    </citation>
    <scope>NUCLEOTIDE SEQUENCE [LARGE SCALE GENOMIC DNA]</scope>
    <source>
        <strain evidence="2 3">SCRP324</strain>
    </source>
</reference>
<feature type="compositionally biased region" description="Low complexity" evidence="1">
    <location>
        <begin position="87"/>
        <end position="98"/>
    </location>
</feature>
<dbReference type="AlphaFoldDB" id="A0A6A3N2V3"/>
<feature type="compositionally biased region" description="Basic residues" evidence="1">
    <location>
        <begin position="141"/>
        <end position="162"/>
    </location>
</feature>
<organism evidence="2 3">
    <name type="scientific">Phytophthora rubi</name>
    <dbReference type="NCBI Taxonomy" id="129364"/>
    <lineage>
        <taxon>Eukaryota</taxon>
        <taxon>Sar</taxon>
        <taxon>Stramenopiles</taxon>
        <taxon>Oomycota</taxon>
        <taxon>Peronosporomycetes</taxon>
        <taxon>Peronosporales</taxon>
        <taxon>Peronosporaceae</taxon>
        <taxon>Phytophthora</taxon>
    </lineage>
</organism>
<gene>
    <name evidence="2" type="ORF">PR002_g6265</name>
</gene>
<proteinExistence type="predicted"/>
<sequence>MAPGQVLRDKTAKSAPVYREMGRDHSSDEDFVVDQAAPDLDDSPDDSPNEGPPRKKTRTQGRPDVQARSKKERKPAVRSTRGRVSKLKLTPDTQKTPPTTKPTRRRCRQPRTRRRPRPPLRRILRSRSRLSVMGRPIPSRPRCRNRPHHVCRNRRSRRHQRRNLITLQPSEPLVNRS</sequence>